<evidence type="ECO:0000313" key="8">
    <source>
        <dbReference type="EMBL" id="OGZ19268.1"/>
    </source>
</evidence>
<dbReference type="Proteomes" id="UP000178106">
    <property type="component" value="Unassembled WGS sequence"/>
</dbReference>
<dbReference type="InterPro" id="IPR032808">
    <property type="entry name" value="DoxX"/>
</dbReference>
<reference evidence="8 9" key="1">
    <citation type="journal article" date="2016" name="Nat. Commun.">
        <title>Thousands of microbial genomes shed light on interconnected biogeochemical processes in an aquifer system.</title>
        <authorList>
            <person name="Anantharaman K."/>
            <person name="Brown C.T."/>
            <person name="Hug L.A."/>
            <person name="Sharon I."/>
            <person name="Castelle C.J."/>
            <person name="Probst A.J."/>
            <person name="Thomas B.C."/>
            <person name="Singh A."/>
            <person name="Wilkins M.J."/>
            <person name="Karaoz U."/>
            <person name="Brodie E.L."/>
            <person name="Williams K.H."/>
            <person name="Hubbard S.S."/>
            <person name="Banfield J.F."/>
        </authorList>
    </citation>
    <scope>NUCLEOTIDE SEQUENCE [LARGE SCALE GENOMIC DNA]</scope>
</reference>
<evidence type="ECO:0000256" key="4">
    <source>
        <dbReference type="ARBA" id="ARBA00022692"/>
    </source>
</evidence>
<keyword evidence="6 7" id="KW-0472">Membrane</keyword>
<gene>
    <name evidence="8" type="ORF">A2494_01040</name>
</gene>
<evidence type="ECO:0000256" key="7">
    <source>
        <dbReference type="SAM" id="Phobius"/>
    </source>
</evidence>
<sequence>MKKCFHLFSGEQGKDVALLLLRIALGGVFLAHGVQKLMGMDGVIQFFGMIGFSPLVAWFVAIIETVIGIAMIAGVMTNVAAWLMVIILIVAIVKVHLTKGFWSMGGGYEYQLFMILSAIAVAHLGHGSYALCKHKEGEKCGSCDNCAIK</sequence>
<comment type="subcellular location">
    <subcellularLocation>
        <location evidence="1">Cell membrane</location>
        <topology evidence="1">Multi-pass membrane protein</topology>
    </subcellularLocation>
</comment>
<accession>A0A1G2E286</accession>
<feature type="transmembrane region" description="Helical" evidence="7">
    <location>
        <begin position="110"/>
        <end position="131"/>
    </location>
</feature>
<dbReference type="EMBL" id="MHLU01000060">
    <property type="protein sequence ID" value="OGZ19268.1"/>
    <property type="molecule type" value="Genomic_DNA"/>
</dbReference>
<keyword evidence="4 7" id="KW-0812">Transmembrane</keyword>
<evidence type="ECO:0008006" key="10">
    <source>
        <dbReference type="Google" id="ProtNLM"/>
    </source>
</evidence>
<evidence type="ECO:0000256" key="2">
    <source>
        <dbReference type="ARBA" id="ARBA00006679"/>
    </source>
</evidence>
<dbReference type="GO" id="GO:0005886">
    <property type="term" value="C:plasma membrane"/>
    <property type="evidence" value="ECO:0007669"/>
    <property type="project" value="UniProtKB-SubCell"/>
</dbReference>
<evidence type="ECO:0000256" key="5">
    <source>
        <dbReference type="ARBA" id="ARBA00022989"/>
    </source>
</evidence>
<dbReference type="PANTHER" id="PTHR33452:SF1">
    <property type="entry name" value="INNER MEMBRANE PROTEIN YPHA-RELATED"/>
    <property type="match status" value="1"/>
</dbReference>
<dbReference type="Pfam" id="PF07681">
    <property type="entry name" value="DoxX"/>
    <property type="match status" value="1"/>
</dbReference>
<dbReference type="InterPro" id="IPR051907">
    <property type="entry name" value="DoxX-like_oxidoreductase"/>
</dbReference>
<comment type="caution">
    <text evidence="8">The sequence shown here is derived from an EMBL/GenBank/DDBJ whole genome shotgun (WGS) entry which is preliminary data.</text>
</comment>
<keyword evidence="3" id="KW-1003">Cell membrane</keyword>
<feature type="transmembrane region" description="Helical" evidence="7">
    <location>
        <begin position="16"/>
        <end position="34"/>
    </location>
</feature>
<keyword evidence="5 7" id="KW-1133">Transmembrane helix</keyword>
<protein>
    <recommendedName>
        <fullName evidence="10">DoxX family protein</fullName>
    </recommendedName>
</protein>
<evidence type="ECO:0000256" key="6">
    <source>
        <dbReference type="ARBA" id="ARBA00023136"/>
    </source>
</evidence>
<feature type="transmembrane region" description="Helical" evidence="7">
    <location>
        <begin position="79"/>
        <end position="98"/>
    </location>
</feature>
<evidence type="ECO:0000256" key="1">
    <source>
        <dbReference type="ARBA" id="ARBA00004651"/>
    </source>
</evidence>
<organism evidence="8 9">
    <name type="scientific">Candidatus Lloydbacteria bacterium RIFOXYC12_FULL_46_25</name>
    <dbReference type="NCBI Taxonomy" id="1798670"/>
    <lineage>
        <taxon>Bacteria</taxon>
        <taxon>Candidatus Lloydiibacteriota</taxon>
    </lineage>
</organism>
<name>A0A1G2E286_9BACT</name>
<feature type="transmembrane region" description="Helical" evidence="7">
    <location>
        <begin position="46"/>
        <end position="73"/>
    </location>
</feature>
<dbReference type="PANTHER" id="PTHR33452">
    <property type="entry name" value="OXIDOREDUCTASE CATD-RELATED"/>
    <property type="match status" value="1"/>
</dbReference>
<proteinExistence type="inferred from homology"/>
<dbReference type="AlphaFoldDB" id="A0A1G2E286"/>
<evidence type="ECO:0000313" key="9">
    <source>
        <dbReference type="Proteomes" id="UP000178106"/>
    </source>
</evidence>
<evidence type="ECO:0000256" key="3">
    <source>
        <dbReference type="ARBA" id="ARBA00022475"/>
    </source>
</evidence>
<comment type="similarity">
    <text evidence="2">Belongs to the DoxX family.</text>
</comment>